<comment type="caution">
    <text evidence="1">The sequence shown here is derived from an EMBL/GenBank/DDBJ whole genome shotgun (WGS) entry which is preliminary data.</text>
</comment>
<dbReference type="AlphaFoldDB" id="A0A2N5USW9"/>
<dbReference type="Proteomes" id="UP000235388">
    <property type="component" value="Unassembled WGS sequence"/>
</dbReference>
<reference evidence="1 2" key="1">
    <citation type="submission" date="2017-11" db="EMBL/GenBank/DDBJ databases">
        <title>De novo assembly and phasing of dikaryotic genomes from two isolates of Puccinia coronata f. sp. avenae, the causal agent of oat crown rust.</title>
        <authorList>
            <person name="Miller M.E."/>
            <person name="Zhang Y."/>
            <person name="Omidvar V."/>
            <person name="Sperschneider J."/>
            <person name="Schwessinger B."/>
            <person name="Raley C."/>
            <person name="Palmer J.M."/>
            <person name="Garnica D."/>
            <person name="Upadhyaya N."/>
            <person name="Rathjen J."/>
            <person name="Taylor J.M."/>
            <person name="Park R.F."/>
            <person name="Dodds P.N."/>
            <person name="Hirsch C.D."/>
            <person name="Kianian S.F."/>
            <person name="Figueroa M."/>
        </authorList>
    </citation>
    <scope>NUCLEOTIDE SEQUENCE [LARGE SCALE GENOMIC DNA]</scope>
    <source>
        <strain evidence="1">12NC29</strain>
    </source>
</reference>
<protein>
    <submittedName>
        <fullName evidence="1">Uncharacterized protein</fullName>
    </submittedName>
</protein>
<keyword evidence="2" id="KW-1185">Reference proteome</keyword>
<name>A0A2N5USW9_9BASI</name>
<accession>A0A2N5USW9</accession>
<evidence type="ECO:0000313" key="1">
    <source>
        <dbReference type="EMBL" id="PLW40875.1"/>
    </source>
</evidence>
<sequence length="89" mass="9891">MARMIMDGSNSSPSNVLSSSYILKSIKYPNSNPFNRPDNASFGRPVHPRDRRLEIAQGFAMFYILARLPVDIMSQDAWPSGKALAFDVG</sequence>
<organism evidence="1 2">
    <name type="scientific">Puccinia coronata f. sp. avenae</name>
    <dbReference type="NCBI Taxonomy" id="200324"/>
    <lineage>
        <taxon>Eukaryota</taxon>
        <taxon>Fungi</taxon>
        <taxon>Dikarya</taxon>
        <taxon>Basidiomycota</taxon>
        <taxon>Pucciniomycotina</taxon>
        <taxon>Pucciniomycetes</taxon>
        <taxon>Pucciniales</taxon>
        <taxon>Pucciniaceae</taxon>
        <taxon>Puccinia</taxon>
    </lineage>
</organism>
<proteinExistence type="predicted"/>
<dbReference type="EMBL" id="PGCJ01000176">
    <property type="protein sequence ID" value="PLW40875.1"/>
    <property type="molecule type" value="Genomic_DNA"/>
</dbReference>
<evidence type="ECO:0000313" key="2">
    <source>
        <dbReference type="Proteomes" id="UP000235388"/>
    </source>
</evidence>
<gene>
    <name evidence="1" type="ORF">PCANC_11030</name>
</gene>